<dbReference type="Proteomes" id="UP000076722">
    <property type="component" value="Unassembled WGS sequence"/>
</dbReference>
<keyword evidence="1" id="KW-0472">Membrane</keyword>
<dbReference type="OrthoDB" id="2745134at2759"/>
<protein>
    <recommendedName>
        <fullName evidence="2">DUF6533 domain-containing protein</fullName>
    </recommendedName>
</protein>
<dbReference type="InterPro" id="IPR045340">
    <property type="entry name" value="DUF6533"/>
</dbReference>
<feature type="domain" description="DUF6533" evidence="2">
    <location>
        <begin position="50"/>
        <end position="94"/>
    </location>
</feature>
<evidence type="ECO:0000313" key="3">
    <source>
        <dbReference type="EMBL" id="KZS86497.1"/>
    </source>
</evidence>
<dbReference type="Pfam" id="PF20151">
    <property type="entry name" value="DUF6533"/>
    <property type="match status" value="1"/>
</dbReference>
<keyword evidence="1" id="KW-0812">Transmembrane</keyword>
<sequence>MPAPSSPPSTATSDSHQLIHISFPVQGRELFQSCFPLARVLNPLSTPPAAVATLTVLAYDWLLTLDSEVIYVWSAYRHTIPQVLYIVTRYLPLISQTINVLAQALSQSAPRLYVSALPFNPQPTRIPLDVRTYWLVNWNFEVTELIVIQALLAYRIRALYLATPTVTLTLILLFSMSTTSALTLLVLSLITAESHNRQPTSPLCLLPLLSRFQWAFWIPLFVFDAFAFAREINDANGETIRRNYLIHVLSRDSSLYFSSYVIIPLIPHHTLQCPHRVSLLYFIIIFLVRFTTGTVYLSTESVVYSLASILSCRMLLNLWSTRDEEFSSRSSSTALELDPVRFAPVTP</sequence>
<evidence type="ECO:0000256" key="1">
    <source>
        <dbReference type="SAM" id="Phobius"/>
    </source>
</evidence>
<proteinExistence type="predicted"/>
<feature type="transmembrane region" description="Helical" evidence="1">
    <location>
        <begin position="166"/>
        <end position="192"/>
    </location>
</feature>
<dbReference type="AlphaFoldDB" id="A0A164M9I3"/>
<accession>A0A164M9I3</accession>
<evidence type="ECO:0000313" key="4">
    <source>
        <dbReference type="Proteomes" id="UP000076722"/>
    </source>
</evidence>
<keyword evidence="1" id="KW-1133">Transmembrane helix</keyword>
<reference evidence="3 4" key="1">
    <citation type="journal article" date="2016" name="Mol. Biol. Evol.">
        <title>Comparative Genomics of Early-Diverging Mushroom-Forming Fungi Provides Insights into the Origins of Lignocellulose Decay Capabilities.</title>
        <authorList>
            <person name="Nagy L.G."/>
            <person name="Riley R."/>
            <person name="Tritt A."/>
            <person name="Adam C."/>
            <person name="Daum C."/>
            <person name="Floudas D."/>
            <person name="Sun H."/>
            <person name="Yadav J.S."/>
            <person name="Pangilinan J."/>
            <person name="Larsson K.H."/>
            <person name="Matsuura K."/>
            <person name="Barry K."/>
            <person name="Labutti K."/>
            <person name="Kuo R."/>
            <person name="Ohm R.A."/>
            <person name="Bhattacharya S.S."/>
            <person name="Shirouzu T."/>
            <person name="Yoshinaga Y."/>
            <person name="Martin F.M."/>
            <person name="Grigoriev I.V."/>
            <person name="Hibbett D.S."/>
        </authorList>
    </citation>
    <scope>NUCLEOTIDE SEQUENCE [LARGE SCALE GENOMIC DNA]</scope>
    <source>
        <strain evidence="3 4">HHB9708</strain>
    </source>
</reference>
<organism evidence="3 4">
    <name type="scientific">Sistotremastrum niveocremeum HHB9708</name>
    <dbReference type="NCBI Taxonomy" id="1314777"/>
    <lineage>
        <taxon>Eukaryota</taxon>
        <taxon>Fungi</taxon>
        <taxon>Dikarya</taxon>
        <taxon>Basidiomycota</taxon>
        <taxon>Agaricomycotina</taxon>
        <taxon>Agaricomycetes</taxon>
        <taxon>Sistotremastrales</taxon>
        <taxon>Sistotremastraceae</taxon>
        <taxon>Sertulicium</taxon>
        <taxon>Sertulicium niveocremeum</taxon>
    </lineage>
</organism>
<name>A0A164M9I3_9AGAM</name>
<dbReference type="EMBL" id="KV419492">
    <property type="protein sequence ID" value="KZS86497.1"/>
    <property type="molecule type" value="Genomic_DNA"/>
</dbReference>
<feature type="transmembrane region" description="Helical" evidence="1">
    <location>
        <begin position="279"/>
        <end position="296"/>
    </location>
</feature>
<keyword evidence="4" id="KW-1185">Reference proteome</keyword>
<gene>
    <name evidence="3" type="ORF">SISNIDRAFT_491899</name>
</gene>
<evidence type="ECO:0000259" key="2">
    <source>
        <dbReference type="Pfam" id="PF20151"/>
    </source>
</evidence>